<dbReference type="PANTHER" id="PTHR42966">
    <property type="entry name" value="N-ACETYLNEURAMINATE SYNTHASE"/>
    <property type="match status" value="1"/>
</dbReference>
<dbReference type="InterPro" id="IPR020007">
    <property type="entry name" value="NeuB/NeuA"/>
</dbReference>
<dbReference type="SMART" id="SM00858">
    <property type="entry name" value="SAF"/>
    <property type="match status" value="1"/>
</dbReference>
<dbReference type="NCBIfam" id="TIGR03569">
    <property type="entry name" value="NeuB_NnaB"/>
    <property type="match status" value="1"/>
</dbReference>
<dbReference type="SUPFAM" id="SSF51569">
    <property type="entry name" value="Aldolase"/>
    <property type="match status" value="1"/>
</dbReference>
<dbReference type="Gene3D" id="3.90.1210.10">
    <property type="entry name" value="Antifreeze-like/N-acetylneuraminic acid synthase C-terminal domain"/>
    <property type="match status" value="1"/>
</dbReference>
<dbReference type="InterPro" id="IPR013974">
    <property type="entry name" value="SAF"/>
</dbReference>
<proteinExistence type="predicted"/>
<dbReference type="CDD" id="cd11615">
    <property type="entry name" value="SAF_NeuB_like"/>
    <property type="match status" value="1"/>
</dbReference>
<feature type="domain" description="AFP-like" evidence="1">
    <location>
        <begin position="302"/>
        <end position="358"/>
    </location>
</feature>
<dbReference type="Pfam" id="PF03102">
    <property type="entry name" value="NeuB"/>
    <property type="match status" value="1"/>
</dbReference>
<dbReference type="KEGG" id="azz:DEW08_30050"/>
<dbReference type="InterPro" id="IPR013785">
    <property type="entry name" value="Aldolase_TIM"/>
</dbReference>
<protein>
    <submittedName>
        <fullName evidence="2">N-acetylneuraminate synthase</fullName>
    </submittedName>
</protein>
<dbReference type="InterPro" id="IPR006190">
    <property type="entry name" value="SAF_AFP_Neu5Ac"/>
</dbReference>
<evidence type="ECO:0000259" key="1">
    <source>
        <dbReference type="PROSITE" id="PS50844"/>
    </source>
</evidence>
<reference evidence="3" key="1">
    <citation type="submission" date="2018-05" db="EMBL/GenBank/DDBJ databases">
        <title>Azospirillum thermophila sp. nov., a novel isolated from hot spring.</title>
        <authorList>
            <person name="Zhao Z."/>
        </authorList>
    </citation>
    <scope>NUCLEOTIDE SEQUENCE [LARGE SCALE GENOMIC DNA]</scope>
    <source>
        <strain evidence="3">CFH 70021</strain>
        <plasmid evidence="3">unnamed4</plasmid>
    </source>
</reference>
<dbReference type="RefSeq" id="WP_109334383.1">
    <property type="nucleotide sequence ID" value="NZ_CP029359.1"/>
</dbReference>
<dbReference type="InterPro" id="IPR051690">
    <property type="entry name" value="PseI-like"/>
</dbReference>
<dbReference type="InterPro" id="IPR057736">
    <property type="entry name" value="SAF_PseI/NeuA/NeuB"/>
</dbReference>
<dbReference type="InterPro" id="IPR036732">
    <property type="entry name" value="AFP_Neu5c_C_sf"/>
</dbReference>
<accession>A0A2S2D0N6</accession>
<dbReference type="PANTHER" id="PTHR42966:SF1">
    <property type="entry name" value="SIALIC ACID SYNTHASE"/>
    <property type="match status" value="1"/>
</dbReference>
<dbReference type="Gene3D" id="3.20.20.70">
    <property type="entry name" value="Aldolase class I"/>
    <property type="match status" value="1"/>
</dbReference>
<sequence>MSAAPALRFPRTFTIAGRPIGAGHPCLLIAEAGVNHNGSAELAHRLIDAAAEAGADAVKFQTFRTDGLLTSDAPKAAYQVANTGTGGSQQSMLRALELQPDVFAGLSEHCARRGLLFLSTPFDHESVDLLSALGMPAFKVPSGEVTHPALLEHVAAQGRPVLLSTGMATLAEVDEAVRCLSGAGCRELALLQCTSTYPAPPEEANLRVIGTYAQAFGVPVGFSDHTLGEAVAPAAVALGAVMVEKHFTLDTALPGPDHRASLDPSGFRRLVAAVRAVEAALGDGIKRPTAGEMDTRAVARRSLFVRHALPAGHRLTAVDLVALRPAGGIAPNHRDLILGRRTTRPLTGGERLDWSDLA</sequence>
<dbReference type="Pfam" id="PF08666">
    <property type="entry name" value="SAF"/>
    <property type="match status" value="1"/>
</dbReference>
<organism evidence="2 3">
    <name type="scientific">Azospirillum thermophilum</name>
    <dbReference type="NCBI Taxonomy" id="2202148"/>
    <lineage>
        <taxon>Bacteria</taxon>
        <taxon>Pseudomonadati</taxon>
        <taxon>Pseudomonadota</taxon>
        <taxon>Alphaproteobacteria</taxon>
        <taxon>Rhodospirillales</taxon>
        <taxon>Azospirillaceae</taxon>
        <taxon>Azospirillum</taxon>
    </lineage>
</organism>
<keyword evidence="2" id="KW-0614">Plasmid</keyword>
<dbReference type="AlphaFoldDB" id="A0A2S2D0N6"/>
<evidence type="ECO:0000313" key="2">
    <source>
        <dbReference type="EMBL" id="AWK90255.1"/>
    </source>
</evidence>
<dbReference type="InterPro" id="IPR013132">
    <property type="entry name" value="PseI/NeuA/B-like_N"/>
</dbReference>
<dbReference type="GO" id="GO:0047444">
    <property type="term" value="F:N-acylneuraminate-9-phosphate synthase activity"/>
    <property type="evidence" value="ECO:0007669"/>
    <property type="project" value="TreeGrafter"/>
</dbReference>
<dbReference type="Proteomes" id="UP000245629">
    <property type="component" value="Plasmid unnamed4"/>
</dbReference>
<evidence type="ECO:0000313" key="3">
    <source>
        <dbReference type="Proteomes" id="UP000245629"/>
    </source>
</evidence>
<dbReference type="GO" id="GO:0016051">
    <property type="term" value="P:carbohydrate biosynthetic process"/>
    <property type="evidence" value="ECO:0007669"/>
    <property type="project" value="InterPro"/>
</dbReference>
<geneLocation type="plasmid" evidence="2 3">
    <name>unnamed4</name>
</geneLocation>
<keyword evidence="3" id="KW-1185">Reference proteome</keyword>
<dbReference type="OrthoDB" id="9781701at2"/>
<gene>
    <name evidence="2" type="primary">neuB</name>
    <name evidence="2" type="ORF">DEW08_30050</name>
</gene>
<name>A0A2S2D0N6_9PROT</name>
<dbReference type="SUPFAM" id="SSF51269">
    <property type="entry name" value="AFP III-like domain"/>
    <property type="match status" value="1"/>
</dbReference>
<dbReference type="PROSITE" id="PS50844">
    <property type="entry name" value="AFP_LIKE"/>
    <property type="match status" value="1"/>
</dbReference>
<dbReference type="EMBL" id="CP029359">
    <property type="protein sequence ID" value="AWK90255.1"/>
    <property type="molecule type" value="Genomic_DNA"/>
</dbReference>